<feature type="domain" description="Tetrapyrrole methylase" evidence="6">
    <location>
        <begin position="6"/>
        <end position="188"/>
    </location>
</feature>
<gene>
    <name evidence="7" type="primary">cbiE</name>
    <name evidence="7" type="ORF">EFK50_21000</name>
</gene>
<evidence type="ECO:0000256" key="5">
    <source>
        <dbReference type="ARBA" id="ARBA00022691"/>
    </source>
</evidence>
<dbReference type="UniPathway" id="UPA00148"/>
<dbReference type="InterPro" id="IPR014008">
    <property type="entry name" value="Cbl_synth_MTase_CbiT"/>
</dbReference>
<comment type="pathway">
    <text evidence="1">Cofactor biosynthesis; adenosylcobalamin biosynthesis.</text>
</comment>
<organism evidence="7 8">
    <name type="scientific">Nocardioides marmoriginsengisoli</name>
    <dbReference type="NCBI Taxonomy" id="661483"/>
    <lineage>
        <taxon>Bacteria</taxon>
        <taxon>Bacillati</taxon>
        <taxon>Actinomycetota</taxon>
        <taxon>Actinomycetes</taxon>
        <taxon>Propionibacteriales</taxon>
        <taxon>Nocardioidaceae</taxon>
        <taxon>Nocardioides</taxon>
    </lineage>
</organism>
<dbReference type="NCBIfam" id="TIGR02469">
    <property type="entry name" value="CbiT"/>
    <property type="match status" value="1"/>
</dbReference>
<dbReference type="InterPro" id="IPR029063">
    <property type="entry name" value="SAM-dependent_MTases_sf"/>
</dbReference>
<dbReference type="InterPro" id="IPR000878">
    <property type="entry name" value="4pyrrol_Mease"/>
</dbReference>
<dbReference type="GO" id="GO:0008276">
    <property type="term" value="F:protein methyltransferase activity"/>
    <property type="evidence" value="ECO:0007669"/>
    <property type="project" value="InterPro"/>
</dbReference>
<protein>
    <submittedName>
        <fullName evidence="7">Precorrin-6y C5,15-methyltransferase (Decarboxylating) subunit CbiE</fullName>
    </submittedName>
</protein>
<evidence type="ECO:0000256" key="2">
    <source>
        <dbReference type="ARBA" id="ARBA00022573"/>
    </source>
</evidence>
<evidence type="ECO:0000259" key="6">
    <source>
        <dbReference type="Pfam" id="PF00590"/>
    </source>
</evidence>
<accession>A0A3N0CCJ0</accession>
<dbReference type="SUPFAM" id="SSF53335">
    <property type="entry name" value="S-adenosyl-L-methionine-dependent methyltransferases"/>
    <property type="match status" value="1"/>
</dbReference>
<dbReference type="RefSeq" id="WP_123229529.1">
    <property type="nucleotide sequence ID" value="NZ_RJSE01000009.1"/>
</dbReference>
<dbReference type="Pfam" id="PF00590">
    <property type="entry name" value="TP_methylase"/>
    <property type="match status" value="1"/>
</dbReference>
<dbReference type="Gene3D" id="3.40.1010.10">
    <property type="entry name" value="Cobalt-precorrin-4 Transmethylase, Domain 1"/>
    <property type="match status" value="1"/>
</dbReference>
<dbReference type="CDD" id="cd11644">
    <property type="entry name" value="Precorrin-6Y-MT"/>
    <property type="match status" value="1"/>
</dbReference>
<dbReference type="InterPro" id="IPR012818">
    <property type="entry name" value="CbiE"/>
</dbReference>
<keyword evidence="8" id="KW-1185">Reference proteome</keyword>
<dbReference type="PANTHER" id="PTHR43182">
    <property type="entry name" value="COBALT-PRECORRIN-6B C(15)-METHYLTRANSFERASE (DECARBOXYLATING)"/>
    <property type="match status" value="1"/>
</dbReference>
<reference evidence="7 8" key="1">
    <citation type="submission" date="2018-11" db="EMBL/GenBank/DDBJ databases">
        <authorList>
            <person name="Li F."/>
        </authorList>
    </citation>
    <scope>NUCLEOTIDE SEQUENCE [LARGE SCALE GENOMIC DNA]</scope>
    <source>
        <strain evidence="7 8">Gsoil 097</strain>
    </source>
</reference>
<dbReference type="PANTHER" id="PTHR43182:SF1">
    <property type="entry name" value="COBALT-PRECORRIN-7 C(5)-METHYLTRANSFERASE"/>
    <property type="match status" value="1"/>
</dbReference>
<evidence type="ECO:0000256" key="3">
    <source>
        <dbReference type="ARBA" id="ARBA00022603"/>
    </source>
</evidence>
<dbReference type="GO" id="GO:0032259">
    <property type="term" value="P:methylation"/>
    <property type="evidence" value="ECO:0007669"/>
    <property type="project" value="UniProtKB-KW"/>
</dbReference>
<dbReference type="InterPro" id="IPR050714">
    <property type="entry name" value="Cobalamin_biosynth_MTase"/>
</dbReference>
<dbReference type="OrthoDB" id="9787825at2"/>
<evidence type="ECO:0000256" key="4">
    <source>
        <dbReference type="ARBA" id="ARBA00022679"/>
    </source>
</evidence>
<evidence type="ECO:0000313" key="8">
    <source>
        <dbReference type="Proteomes" id="UP000267128"/>
    </source>
</evidence>
<sequence length="399" mass="41194">MDSSLAVFGIGADGWAGLGSRAQGEILAAEVVLGGTRHLDLLPDVPGQRRVAWPTPLREQLPAVLAEHADRQVVVLASGDPLVSGIGSTLIDLLGSDRVRIEPATSSVALARARMGWAAETVEVVTLVGRDPDALRRSLADGHRLLVLSSDASTPAQVAELLSAAGFGTSRLTVLGDLGALGESRREGLAADWSGTSPALNVIAIACVGDGHGWTTGLPDDAFEHDGQLTRRDARASALARLAPIPGDLLWDVGAGAGSVGIEWLRVHPSLRAVAVESNPERARRIAVNARALGVPRLEVVAGSAPEALAGLPTPDAVFVGGGATRAGVLDAVTAALRPGGRLVVHGVTHQTEALLIGRYGDLGGDLTRLHVETAGPIGTFTGWTPSRAITQWSWRAPA</sequence>
<keyword evidence="3 7" id="KW-0489">Methyltransferase</keyword>
<dbReference type="InterPro" id="IPR014777">
    <property type="entry name" value="4pyrrole_Mease_sub1"/>
</dbReference>
<evidence type="ECO:0000256" key="1">
    <source>
        <dbReference type="ARBA" id="ARBA00004953"/>
    </source>
</evidence>
<keyword evidence="2" id="KW-0169">Cobalamin biosynthesis</keyword>
<dbReference type="Gene3D" id="3.40.50.150">
    <property type="entry name" value="Vaccinia Virus protein VP39"/>
    <property type="match status" value="1"/>
</dbReference>
<dbReference type="SUPFAM" id="SSF53790">
    <property type="entry name" value="Tetrapyrrole methylase"/>
    <property type="match status" value="1"/>
</dbReference>
<dbReference type="NCBIfam" id="TIGR02467">
    <property type="entry name" value="CbiE"/>
    <property type="match status" value="1"/>
</dbReference>
<keyword evidence="4 7" id="KW-0808">Transferase</keyword>
<name>A0A3N0CCJ0_9ACTN</name>
<keyword evidence="5" id="KW-0949">S-adenosyl-L-methionine</keyword>
<dbReference type="InterPro" id="IPR035996">
    <property type="entry name" value="4pyrrol_Methylase_sf"/>
</dbReference>
<dbReference type="PIRSF" id="PIRSF036428">
    <property type="entry name" value="CobL"/>
    <property type="match status" value="1"/>
</dbReference>
<comment type="caution">
    <text evidence="7">The sequence shown here is derived from an EMBL/GenBank/DDBJ whole genome shotgun (WGS) entry which is preliminary data.</text>
</comment>
<dbReference type="InterPro" id="IPR006365">
    <property type="entry name" value="Cbl_synth_CobL"/>
</dbReference>
<dbReference type="EMBL" id="RJSE01000009">
    <property type="protein sequence ID" value="RNL60776.1"/>
    <property type="molecule type" value="Genomic_DNA"/>
</dbReference>
<dbReference type="Proteomes" id="UP000267128">
    <property type="component" value="Unassembled WGS sequence"/>
</dbReference>
<evidence type="ECO:0000313" key="7">
    <source>
        <dbReference type="EMBL" id="RNL60776.1"/>
    </source>
</evidence>
<dbReference type="CDD" id="cd02440">
    <property type="entry name" value="AdoMet_MTases"/>
    <property type="match status" value="1"/>
</dbReference>
<proteinExistence type="predicted"/>
<dbReference type="AlphaFoldDB" id="A0A3N0CCJ0"/>
<dbReference type="GO" id="GO:0009236">
    <property type="term" value="P:cobalamin biosynthetic process"/>
    <property type="evidence" value="ECO:0007669"/>
    <property type="project" value="UniProtKB-UniPathway"/>
</dbReference>